<dbReference type="InterPro" id="IPR029063">
    <property type="entry name" value="SAM-dependent_MTases_sf"/>
</dbReference>
<keyword evidence="1" id="KW-0808">Transferase</keyword>
<name>A0ABP9EHL6_9GAMM</name>
<evidence type="ECO:0000313" key="2">
    <source>
        <dbReference type="Proteomes" id="UP001499988"/>
    </source>
</evidence>
<accession>A0ABP9EHL6</accession>
<dbReference type="EMBL" id="BAABJZ010000013">
    <property type="protein sequence ID" value="GAA4878560.1"/>
    <property type="molecule type" value="Genomic_DNA"/>
</dbReference>
<sequence>MLCPLCQHPQSHHYHQDKRRHYFQCQQCQLVFVDPSALLPANAEKQIYDQHQNSPTDQGYRRFLSRLADPLLARLPEGSDGLDFGCGPGPVLASMLEQAGHRMALYDIYYQPDRTPLRRQYDFVTCTEAIEHFYRPGREWQLLMSLLKPGGTLGLMTKMVRNANAFAQWHYKNDPTHVCFFSPATFRFLARQQGLTVEFHGSDVILLQKPA</sequence>
<gene>
    <name evidence="1" type="ORF">GCM10023333_10240</name>
</gene>
<dbReference type="GO" id="GO:0032259">
    <property type="term" value="P:methylation"/>
    <property type="evidence" value="ECO:0007669"/>
    <property type="project" value="UniProtKB-KW"/>
</dbReference>
<dbReference type="RefSeq" id="WP_345334077.1">
    <property type="nucleotide sequence ID" value="NZ_BAABJZ010000013.1"/>
</dbReference>
<comment type="caution">
    <text evidence="1">The sequence shown here is derived from an EMBL/GenBank/DDBJ whole genome shotgun (WGS) entry which is preliminary data.</text>
</comment>
<dbReference type="GO" id="GO:0008168">
    <property type="term" value="F:methyltransferase activity"/>
    <property type="evidence" value="ECO:0007669"/>
    <property type="project" value="UniProtKB-KW"/>
</dbReference>
<evidence type="ECO:0000313" key="1">
    <source>
        <dbReference type="EMBL" id="GAA4878560.1"/>
    </source>
</evidence>
<dbReference type="SUPFAM" id="SSF53335">
    <property type="entry name" value="S-adenosyl-L-methionine-dependent methyltransferases"/>
    <property type="match status" value="1"/>
</dbReference>
<protein>
    <submittedName>
        <fullName evidence="1">Class I SAM-dependent methyltransferase</fullName>
    </submittedName>
</protein>
<dbReference type="Gene3D" id="3.40.50.150">
    <property type="entry name" value="Vaccinia Virus protein VP39"/>
    <property type="match status" value="2"/>
</dbReference>
<reference evidence="2" key="1">
    <citation type="journal article" date="2019" name="Int. J. Syst. Evol. Microbiol.">
        <title>The Global Catalogue of Microorganisms (GCM) 10K type strain sequencing project: providing services to taxonomists for standard genome sequencing and annotation.</title>
        <authorList>
            <consortium name="The Broad Institute Genomics Platform"/>
            <consortium name="The Broad Institute Genome Sequencing Center for Infectious Disease"/>
            <person name="Wu L."/>
            <person name="Ma J."/>
        </authorList>
    </citation>
    <scope>NUCLEOTIDE SEQUENCE [LARGE SCALE GENOMIC DNA]</scope>
    <source>
        <strain evidence="2">JCM 18401</strain>
    </source>
</reference>
<dbReference type="Proteomes" id="UP001499988">
    <property type="component" value="Unassembled WGS sequence"/>
</dbReference>
<keyword evidence="1" id="KW-0489">Methyltransferase</keyword>
<keyword evidence="2" id="KW-1185">Reference proteome</keyword>
<proteinExistence type="predicted"/>
<organism evidence="1 2">
    <name type="scientific">Ferrimonas pelagia</name>
    <dbReference type="NCBI Taxonomy" id="1177826"/>
    <lineage>
        <taxon>Bacteria</taxon>
        <taxon>Pseudomonadati</taxon>
        <taxon>Pseudomonadota</taxon>
        <taxon>Gammaproteobacteria</taxon>
        <taxon>Alteromonadales</taxon>
        <taxon>Ferrimonadaceae</taxon>
        <taxon>Ferrimonas</taxon>
    </lineage>
</organism>
<dbReference type="Pfam" id="PF13489">
    <property type="entry name" value="Methyltransf_23"/>
    <property type="match status" value="1"/>
</dbReference>